<proteinExistence type="predicted"/>
<reference evidence="2" key="1">
    <citation type="submission" date="2019-08" db="EMBL/GenBank/DDBJ databases">
        <authorList>
            <person name="Kucharzyk K."/>
            <person name="Murdoch R.W."/>
            <person name="Higgins S."/>
            <person name="Loffler F."/>
        </authorList>
    </citation>
    <scope>NUCLEOTIDE SEQUENCE</scope>
</reference>
<name>A0A645CHJ4_9ZZZZ</name>
<keyword evidence="1" id="KW-0472">Membrane</keyword>
<evidence type="ECO:0000313" key="2">
    <source>
        <dbReference type="EMBL" id="MPM76352.1"/>
    </source>
</evidence>
<keyword evidence="1" id="KW-0812">Transmembrane</keyword>
<dbReference type="EMBL" id="VSSQ01027224">
    <property type="protein sequence ID" value="MPM76352.1"/>
    <property type="molecule type" value="Genomic_DNA"/>
</dbReference>
<keyword evidence="1" id="KW-1133">Transmembrane helix</keyword>
<feature type="transmembrane region" description="Helical" evidence="1">
    <location>
        <begin position="44"/>
        <end position="71"/>
    </location>
</feature>
<comment type="caution">
    <text evidence="2">The sequence shown here is derived from an EMBL/GenBank/DDBJ whole genome shotgun (WGS) entry which is preliminary data.</text>
</comment>
<evidence type="ECO:0000256" key="1">
    <source>
        <dbReference type="SAM" id="Phobius"/>
    </source>
</evidence>
<organism evidence="2">
    <name type="scientific">bioreactor metagenome</name>
    <dbReference type="NCBI Taxonomy" id="1076179"/>
    <lineage>
        <taxon>unclassified sequences</taxon>
        <taxon>metagenomes</taxon>
        <taxon>ecological metagenomes</taxon>
    </lineage>
</organism>
<gene>
    <name evidence="2" type="ORF">SDC9_123350</name>
</gene>
<dbReference type="AlphaFoldDB" id="A0A645CHJ4"/>
<protein>
    <submittedName>
        <fullName evidence="2">Uncharacterized protein</fullName>
    </submittedName>
</protein>
<sequence>MNRKKLAIAIVSGGLISILSNRILSPFINLWLERFINNDFWRAFSSYLVSLVVVILLMAALFWGLTMFGLLKKHKR</sequence>
<accession>A0A645CHJ4</accession>